<sequence>MTGDIDADCLALEILIVLSADWTVRDIEHFIPIAIAHTDIDPRCIP</sequence>
<organism evidence="1 2">
    <name type="scientific">Haloplanus litoreus</name>
    <dbReference type="NCBI Taxonomy" id="767515"/>
    <lineage>
        <taxon>Archaea</taxon>
        <taxon>Methanobacteriati</taxon>
        <taxon>Methanobacteriota</taxon>
        <taxon>Stenosarchaea group</taxon>
        <taxon>Halobacteria</taxon>
        <taxon>Halobacteriales</taxon>
        <taxon>Haloferacaceae</taxon>
        <taxon>Haloplanus</taxon>
    </lineage>
</organism>
<dbReference type="Proteomes" id="UP001596434">
    <property type="component" value="Unassembled WGS sequence"/>
</dbReference>
<dbReference type="AlphaFoldDB" id="A0ABD6A4T5"/>
<accession>A0ABD6A4T5</accession>
<name>A0ABD6A4T5_9EURY</name>
<gene>
    <name evidence="1" type="ORF">ACFQKE_19905</name>
</gene>
<dbReference type="EMBL" id="JBHTAT010000008">
    <property type="protein sequence ID" value="MFC7257519.1"/>
    <property type="molecule type" value="Genomic_DNA"/>
</dbReference>
<comment type="caution">
    <text evidence="1">The sequence shown here is derived from an EMBL/GenBank/DDBJ whole genome shotgun (WGS) entry which is preliminary data.</text>
</comment>
<reference evidence="1 2" key="1">
    <citation type="journal article" date="2019" name="Int. J. Syst. Evol. Microbiol.">
        <title>The Global Catalogue of Microorganisms (GCM) 10K type strain sequencing project: providing services to taxonomists for standard genome sequencing and annotation.</title>
        <authorList>
            <consortium name="The Broad Institute Genomics Platform"/>
            <consortium name="The Broad Institute Genome Sequencing Center for Infectious Disease"/>
            <person name="Wu L."/>
            <person name="Ma J."/>
        </authorList>
    </citation>
    <scope>NUCLEOTIDE SEQUENCE [LARGE SCALE GENOMIC DNA]</scope>
    <source>
        <strain evidence="1 2">GX21</strain>
    </source>
</reference>
<keyword evidence="2" id="KW-1185">Reference proteome</keyword>
<dbReference type="RefSeq" id="WP_379707296.1">
    <property type="nucleotide sequence ID" value="NZ_JBHTAT010000008.1"/>
</dbReference>
<protein>
    <submittedName>
        <fullName evidence="1">Uncharacterized protein</fullName>
    </submittedName>
</protein>
<evidence type="ECO:0000313" key="1">
    <source>
        <dbReference type="EMBL" id="MFC7257519.1"/>
    </source>
</evidence>
<evidence type="ECO:0000313" key="2">
    <source>
        <dbReference type="Proteomes" id="UP001596434"/>
    </source>
</evidence>
<proteinExistence type="predicted"/>